<reference evidence="2 3" key="1">
    <citation type="submission" date="2024-05" db="EMBL/GenBank/DDBJ databases">
        <title>A draft genome resource for the thread blight pathogen Marasmius tenuissimus strain MS-2.</title>
        <authorList>
            <person name="Yulfo-Soto G.E."/>
            <person name="Baruah I.K."/>
            <person name="Amoako-Attah I."/>
            <person name="Bukari Y."/>
            <person name="Meinhardt L.W."/>
            <person name="Bailey B.A."/>
            <person name="Cohen S.P."/>
        </authorList>
    </citation>
    <scope>NUCLEOTIDE SEQUENCE [LARGE SCALE GENOMIC DNA]</scope>
    <source>
        <strain evidence="2 3">MS-2</strain>
    </source>
</reference>
<evidence type="ECO:0000313" key="2">
    <source>
        <dbReference type="EMBL" id="KAL0060477.1"/>
    </source>
</evidence>
<keyword evidence="3" id="KW-1185">Reference proteome</keyword>
<name>A0ABR2ZJ51_9AGAR</name>
<evidence type="ECO:0000256" key="1">
    <source>
        <dbReference type="SAM" id="MobiDB-lite"/>
    </source>
</evidence>
<comment type="caution">
    <text evidence="2">The sequence shown here is derived from an EMBL/GenBank/DDBJ whole genome shotgun (WGS) entry which is preliminary data.</text>
</comment>
<organism evidence="2 3">
    <name type="scientific">Marasmius tenuissimus</name>
    <dbReference type="NCBI Taxonomy" id="585030"/>
    <lineage>
        <taxon>Eukaryota</taxon>
        <taxon>Fungi</taxon>
        <taxon>Dikarya</taxon>
        <taxon>Basidiomycota</taxon>
        <taxon>Agaricomycotina</taxon>
        <taxon>Agaricomycetes</taxon>
        <taxon>Agaricomycetidae</taxon>
        <taxon>Agaricales</taxon>
        <taxon>Marasmiineae</taxon>
        <taxon>Marasmiaceae</taxon>
        <taxon>Marasmius</taxon>
    </lineage>
</organism>
<evidence type="ECO:0000313" key="3">
    <source>
        <dbReference type="Proteomes" id="UP001437256"/>
    </source>
</evidence>
<protein>
    <submittedName>
        <fullName evidence="2">Uncharacterized protein</fullName>
    </submittedName>
</protein>
<sequence length="144" mass="16260">TGAGTLSDEEFSDTESISSNASDDSNMEELGLPPAASRVFVGLDNLMERVHVPRYPPPFDTTQLELFARALTVADEQRLIPGGYGVRSEEWEDGEYPSYEVLRSGKKGTQELRVDLPDHIWRPRAEKWVQALDILNYMLEFVVE</sequence>
<feature type="non-terminal residue" evidence="2">
    <location>
        <position position="1"/>
    </location>
</feature>
<feature type="region of interest" description="Disordered" evidence="1">
    <location>
        <begin position="1"/>
        <end position="30"/>
    </location>
</feature>
<dbReference type="Proteomes" id="UP001437256">
    <property type="component" value="Unassembled WGS sequence"/>
</dbReference>
<gene>
    <name evidence="2" type="ORF">AAF712_012760</name>
</gene>
<proteinExistence type="predicted"/>
<accession>A0ABR2ZJ51</accession>
<feature type="compositionally biased region" description="Polar residues" evidence="1">
    <location>
        <begin position="14"/>
        <end position="24"/>
    </location>
</feature>
<dbReference type="EMBL" id="JBBXMP010000175">
    <property type="protein sequence ID" value="KAL0060477.1"/>
    <property type="molecule type" value="Genomic_DNA"/>
</dbReference>